<protein>
    <recommendedName>
        <fullName evidence="5">Protein LLP homolog</fullName>
    </recommendedName>
</protein>
<dbReference type="EMBL" id="JBJJXI010000007">
    <property type="protein sequence ID" value="KAL3407437.1"/>
    <property type="molecule type" value="Genomic_DNA"/>
</dbReference>
<reference evidence="3 4" key="1">
    <citation type="journal article" date="2024" name="bioRxiv">
        <title>A reference genome for Trichogramma kaykai: A tiny desert-dwelling parasitoid wasp with competing sex-ratio distorters.</title>
        <authorList>
            <person name="Culotta J."/>
            <person name="Lindsey A.R."/>
        </authorList>
    </citation>
    <scope>NUCLEOTIDE SEQUENCE [LARGE SCALE GENOMIC DNA]</scope>
    <source>
        <strain evidence="3 4">KSX58</strain>
    </source>
</reference>
<evidence type="ECO:0000313" key="3">
    <source>
        <dbReference type="EMBL" id="KAL3407437.1"/>
    </source>
</evidence>
<dbReference type="InterPro" id="IPR018784">
    <property type="entry name" value="LLPH-like"/>
</dbReference>
<evidence type="ECO:0000256" key="2">
    <source>
        <dbReference type="SAM" id="MobiDB-lite"/>
    </source>
</evidence>
<evidence type="ECO:0000256" key="1">
    <source>
        <dbReference type="ARBA" id="ARBA00034118"/>
    </source>
</evidence>
<name>A0ABD2XQ20_9HYME</name>
<feature type="compositionally biased region" description="Basic residues" evidence="2">
    <location>
        <begin position="119"/>
        <end position="159"/>
    </location>
</feature>
<keyword evidence="4" id="KW-1185">Reference proteome</keyword>
<gene>
    <name evidence="3" type="ORF">TKK_000427</name>
</gene>
<accession>A0ABD2XQ20</accession>
<evidence type="ECO:0008006" key="5">
    <source>
        <dbReference type="Google" id="ProtNLM"/>
    </source>
</evidence>
<sequence>MAKSLRSKWRRKCRAVKRIRYGEKELARLKQTLGIDDNAAANKDIDMSEIQEIATVTNAEAIKESIIKKEEVEKKAEKEGDDEVEPMDDGTVQAPAKKFSKKTLKNEHGNYPIWMNPRHIAKHKKGRAKNKKAISKKDKRLTRKDKKKLKNKNKSKKEE</sequence>
<dbReference type="PANTHER" id="PTHR34253:SF1">
    <property type="entry name" value="PROTEIN LLP HOMOLOG"/>
    <property type="match status" value="1"/>
</dbReference>
<comment type="similarity">
    <text evidence="1">Belongs to the learning-associated protein family.</text>
</comment>
<comment type="caution">
    <text evidence="3">The sequence shown here is derived from an EMBL/GenBank/DDBJ whole genome shotgun (WGS) entry which is preliminary data.</text>
</comment>
<dbReference type="PANTHER" id="PTHR34253">
    <property type="entry name" value="PROTEIN LLP HOMOLOG"/>
    <property type="match status" value="1"/>
</dbReference>
<dbReference type="AlphaFoldDB" id="A0ABD2XQ20"/>
<proteinExistence type="inferred from homology"/>
<dbReference type="Pfam" id="PF10169">
    <property type="entry name" value="LLPH"/>
    <property type="match status" value="1"/>
</dbReference>
<dbReference type="Proteomes" id="UP001627154">
    <property type="component" value="Unassembled WGS sequence"/>
</dbReference>
<feature type="region of interest" description="Disordered" evidence="2">
    <location>
        <begin position="72"/>
        <end position="159"/>
    </location>
</feature>
<feature type="compositionally biased region" description="Acidic residues" evidence="2">
    <location>
        <begin position="79"/>
        <end position="88"/>
    </location>
</feature>
<evidence type="ECO:0000313" key="4">
    <source>
        <dbReference type="Proteomes" id="UP001627154"/>
    </source>
</evidence>
<organism evidence="3 4">
    <name type="scientific">Trichogramma kaykai</name>
    <dbReference type="NCBI Taxonomy" id="54128"/>
    <lineage>
        <taxon>Eukaryota</taxon>
        <taxon>Metazoa</taxon>
        <taxon>Ecdysozoa</taxon>
        <taxon>Arthropoda</taxon>
        <taxon>Hexapoda</taxon>
        <taxon>Insecta</taxon>
        <taxon>Pterygota</taxon>
        <taxon>Neoptera</taxon>
        <taxon>Endopterygota</taxon>
        <taxon>Hymenoptera</taxon>
        <taxon>Apocrita</taxon>
        <taxon>Proctotrupomorpha</taxon>
        <taxon>Chalcidoidea</taxon>
        <taxon>Trichogrammatidae</taxon>
        <taxon>Trichogramma</taxon>
    </lineage>
</organism>